<dbReference type="Proteomes" id="UP000717515">
    <property type="component" value="Unassembled WGS sequence"/>
</dbReference>
<dbReference type="Gene3D" id="3.10.330.20">
    <property type="match status" value="1"/>
</dbReference>
<evidence type="ECO:0000256" key="2">
    <source>
        <dbReference type="ARBA" id="ARBA00008320"/>
    </source>
</evidence>
<dbReference type="EMBL" id="JAIFTL010000440">
    <property type="protein sequence ID" value="KAG9319493.1"/>
    <property type="molecule type" value="Genomic_DNA"/>
</dbReference>
<dbReference type="GO" id="GO:0005634">
    <property type="term" value="C:nucleus"/>
    <property type="evidence" value="ECO:0007669"/>
    <property type="project" value="UniProtKB-SubCell"/>
</dbReference>
<evidence type="ECO:0000313" key="9">
    <source>
        <dbReference type="Proteomes" id="UP000717515"/>
    </source>
</evidence>
<dbReference type="Gene3D" id="3.40.50.150">
    <property type="entry name" value="Vaccinia Virus protein VP39"/>
    <property type="match status" value="1"/>
</dbReference>
<accession>A0A9P8CTV2</accession>
<name>A0A9P8CTV2_MORAP</name>
<dbReference type="GO" id="GO:0031515">
    <property type="term" value="C:tRNA (m1A) methyltransferase complex"/>
    <property type="evidence" value="ECO:0007669"/>
    <property type="project" value="InterPro"/>
</dbReference>
<evidence type="ECO:0000256" key="7">
    <source>
        <dbReference type="SAM" id="MobiDB-lite"/>
    </source>
</evidence>
<comment type="caution">
    <text evidence="8">The sequence shown here is derived from an EMBL/GenBank/DDBJ whole genome shotgun (WGS) entry which is preliminary data.</text>
</comment>
<feature type="region of interest" description="Disordered" evidence="7">
    <location>
        <begin position="468"/>
        <end position="526"/>
    </location>
</feature>
<comment type="similarity">
    <text evidence="2">Belongs to the TRM6/GCD10 family.</text>
</comment>
<dbReference type="PANTHER" id="PTHR12945:SF0">
    <property type="entry name" value="TRNA (ADENINE(58)-N(1))-METHYLTRANSFERASE NON-CATALYTIC SUBUNIT TRM6"/>
    <property type="match status" value="1"/>
</dbReference>
<evidence type="ECO:0000313" key="8">
    <source>
        <dbReference type="EMBL" id="KAG9319493.1"/>
    </source>
</evidence>
<gene>
    <name evidence="8" type="ORF">KVV02_006878</name>
</gene>
<evidence type="ECO:0000256" key="6">
    <source>
        <dbReference type="ARBA" id="ARBA00032319"/>
    </source>
</evidence>
<dbReference type="InterPro" id="IPR029063">
    <property type="entry name" value="SAM-dependent_MTases_sf"/>
</dbReference>
<evidence type="ECO:0000256" key="4">
    <source>
        <dbReference type="ARBA" id="ARBA00022694"/>
    </source>
</evidence>
<dbReference type="AlphaFoldDB" id="A0A9P8CTV2"/>
<evidence type="ECO:0000256" key="1">
    <source>
        <dbReference type="ARBA" id="ARBA00004123"/>
    </source>
</evidence>
<dbReference type="Pfam" id="PF04189">
    <property type="entry name" value="Gcd10p"/>
    <property type="match status" value="1"/>
</dbReference>
<feature type="compositionally biased region" description="Low complexity" evidence="7">
    <location>
        <begin position="475"/>
        <end position="508"/>
    </location>
</feature>
<dbReference type="GO" id="GO:0030488">
    <property type="term" value="P:tRNA methylation"/>
    <property type="evidence" value="ECO:0007669"/>
    <property type="project" value="InterPro"/>
</dbReference>
<reference evidence="8" key="1">
    <citation type="submission" date="2021-07" db="EMBL/GenBank/DDBJ databases">
        <title>Draft genome of Mortierella alpina, strain LL118, isolated from an aspen leaf litter sample.</title>
        <authorList>
            <person name="Yang S."/>
            <person name="Vinatzer B.A."/>
        </authorList>
    </citation>
    <scope>NUCLEOTIDE SEQUENCE</scope>
    <source>
        <strain evidence="8">LL118</strain>
    </source>
</reference>
<evidence type="ECO:0000256" key="5">
    <source>
        <dbReference type="ARBA" id="ARBA00023242"/>
    </source>
</evidence>
<keyword evidence="5" id="KW-0539">Nucleus</keyword>
<protein>
    <recommendedName>
        <fullName evidence="3">tRNA (adenine(58)-N(1))-methyltransferase non-catalytic subunit TRM6</fullName>
    </recommendedName>
    <alternativeName>
        <fullName evidence="6">tRNA(m1A58)-methyltransferase subunit TRM6</fullName>
    </alternativeName>
</protein>
<comment type="subcellular location">
    <subcellularLocation>
        <location evidence="1">Nucleus</location>
    </subcellularLocation>
</comment>
<feature type="compositionally biased region" description="Basic and acidic residues" evidence="7">
    <location>
        <begin position="516"/>
        <end position="526"/>
    </location>
</feature>
<keyword evidence="4" id="KW-0819">tRNA processing</keyword>
<dbReference type="InterPro" id="IPR017423">
    <property type="entry name" value="TRM6"/>
</dbReference>
<organism evidence="8 9">
    <name type="scientific">Mortierella alpina</name>
    <name type="common">Oleaginous fungus</name>
    <name type="synonym">Mortierella renispora</name>
    <dbReference type="NCBI Taxonomy" id="64518"/>
    <lineage>
        <taxon>Eukaryota</taxon>
        <taxon>Fungi</taxon>
        <taxon>Fungi incertae sedis</taxon>
        <taxon>Mucoromycota</taxon>
        <taxon>Mortierellomycotina</taxon>
        <taxon>Mortierellomycetes</taxon>
        <taxon>Mortierellales</taxon>
        <taxon>Mortierellaceae</taxon>
        <taxon>Mortierella</taxon>
    </lineage>
</organism>
<sequence length="526" mass="58565">METVATRTPLSVTGCSFFFFLDTHTHGQHCVVVVTLTISDLLSIAMAALDPSDTINAGENVFIKMPSDNVKCIVLKPGSTISLGKFGEFKADDIIGHAWGNTYEIYDKDKTRVYHPEEMNEIEETANNNREIVDDPSSQKLTLDDIKALKSEGLKGELTGEEIVNRLKESHATFDKKTAYSQAKYLQKKGKKFLKIFTPIKPTTYSVNEYFYIKNPAKIRDIRMDTLSQVLSYSNVHSGAKLLVVDDTQGMIVAALAERMGGKGTILGLYDGDNARYDVVKYMNFSKEIQDTIKTLSWLRIHRPADEKNPDEMQDVTQLTGMDLEGYHRRLKAYNIVEESRKALFEADFDALIIASQYQPESILEKLLPYVRGSRPVIVYHSSKEALLETSTYMRKRPDLLAPQLTESWLRKSQVLPGRTHPEMSTWGTGGSLLTATKVIDQPVQAALTKKERLAMEKRNAEAKKLKRVREEAADSAASSPAPADVATAADAGAGTTTTTTTTSSTVTITEETEDAERANKRAKQE</sequence>
<dbReference type="PANTHER" id="PTHR12945">
    <property type="entry name" value="TRANSLATION INITIATION FACTOR EIF3-RELATED"/>
    <property type="match status" value="1"/>
</dbReference>
<proteinExistence type="inferred from homology"/>
<evidence type="ECO:0000256" key="3">
    <source>
        <dbReference type="ARBA" id="ARBA00021704"/>
    </source>
</evidence>